<keyword evidence="1" id="KW-1133">Transmembrane helix</keyword>
<dbReference type="GO" id="GO:0016020">
    <property type="term" value="C:membrane"/>
    <property type="evidence" value="ECO:0007669"/>
    <property type="project" value="InterPro"/>
</dbReference>
<evidence type="ECO:0000259" key="2">
    <source>
        <dbReference type="Pfam" id="PF05425"/>
    </source>
</evidence>
<sequence>MDLTLLNTIILWLHIFSAIIFVGGSFFIWVVVIPASYKITDDEKLRTRIVGLIGKQFAWITNVFLIILILTGIYNATWYLNYNFFALFNTQGGNILLVKIVLVGAMILIMYGNNLYHGKRIMKMAREGRMDELRKLRKWSHMLSYITLGLMIAITITAVALQFY</sequence>
<dbReference type="EMBL" id="LT719092">
    <property type="protein sequence ID" value="SJK84147.1"/>
    <property type="molecule type" value="Genomic_DNA"/>
</dbReference>
<keyword evidence="1" id="KW-0812">Transmembrane</keyword>
<dbReference type="InterPro" id="IPR008457">
    <property type="entry name" value="Cu-R_CopD_dom"/>
</dbReference>
<dbReference type="STRING" id="1673428.CPM_0259"/>
<dbReference type="Pfam" id="PF05425">
    <property type="entry name" value="CopD"/>
    <property type="match status" value="1"/>
</dbReference>
<evidence type="ECO:0000313" key="4">
    <source>
        <dbReference type="Proteomes" id="UP000187822"/>
    </source>
</evidence>
<accession>A0A1R4A591</accession>
<reference evidence="4" key="1">
    <citation type="submission" date="2016-06" db="EMBL/GenBank/DDBJ databases">
        <authorList>
            <person name="Toshchakov V.S."/>
        </authorList>
    </citation>
    <scope>NUCLEOTIDE SEQUENCE [LARGE SCALE GENOMIC DNA]</scope>
    <source>
        <strain>PM4 (JCM 30641</strain>
        <strain evidence="4">\VKM B-2940)</strain>
    </source>
</reference>
<dbReference type="AlphaFoldDB" id="A0A1R4A591"/>
<feature type="transmembrane region" description="Helical" evidence="1">
    <location>
        <begin position="142"/>
        <end position="163"/>
    </location>
</feature>
<evidence type="ECO:0000313" key="3">
    <source>
        <dbReference type="EMBL" id="SJK84147.1"/>
    </source>
</evidence>
<protein>
    <submittedName>
        <fullName evidence="3">CopD family transporter</fullName>
    </submittedName>
</protein>
<dbReference type="OrthoDB" id="57354at2157"/>
<feature type="transmembrane region" description="Helical" evidence="1">
    <location>
        <begin position="12"/>
        <end position="37"/>
    </location>
</feature>
<keyword evidence="4" id="KW-1185">Reference proteome</keyword>
<evidence type="ECO:0000256" key="1">
    <source>
        <dbReference type="SAM" id="Phobius"/>
    </source>
</evidence>
<gene>
    <name evidence="3" type="ORF">CPM_0259</name>
</gene>
<dbReference type="GeneID" id="30926897"/>
<name>A0A1R4A591_9ARCH</name>
<feature type="domain" description="Copper resistance protein D" evidence="2">
    <location>
        <begin position="55"/>
        <end position="161"/>
    </location>
</feature>
<organism evidence="3 4">
    <name type="scientific">Cuniculiplasma divulgatum</name>
    <dbReference type="NCBI Taxonomy" id="1673428"/>
    <lineage>
        <taxon>Archaea</taxon>
        <taxon>Methanobacteriati</taxon>
        <taxon>Thermoplasmatota</taxon>
        <taxon>Thermoplasmata</taxon>
        <taxon>Thermoplasmatales</taxon>
        <taxon>Cuniculiplasmataceae</taxon>
        <taxon>Cuniculiplasma</taxon>
    </lineage>
</organism>
<dbReference type="Proteomes" id="UP000187822">
    <property type="component" value="Chromosome I"/>
</dbReference>
<proteinExistence type="predicted"/>
<dbReference type="KEGG" id="cdiv:CPM_0259"/>
<feature type="transmembrane region" description="Helical" evidence="1">
    <location>
        <begin position="57"/>
        <end position="76"/>
    </location>
</feature>
<feature type="transmembrane region" description="Helical" evidence="1">
    <location>
        <begin position="96"/>
        <end position="116"/>
    </location>
</feature>
<keyword evidence="1" id="KW-0472">Membrane</keyword>
<dbReference type="RefSeq" id="WP_021789238.1">
    <property type="nucleotide sequence ID" value="NZ_LT719092.1"/>
</dbReference>